<dbReference type="GO" id="GO:0031267">
    <property type="term" value="F:small GTPase binding"/>
    <property type="evidence" value="ECO:0007669"/>
    <property type="project" value="InterPro"/>
</dbReference>
<evidence type="ECO:0000259" key="20">
    <source>
        <dbReference type="PROSITE" id="PS50011"/>
    </source>
</evidence>
<dbReference type="PROSITE" id="PS51285">
    <property type="entry name" value="AGC_KINASE_CTER"/>
    <property type="match status" value="1"/>
</dbReference>
<dbReference type="SUPFAM" id="SSF49562">
    <property type="entry name" value="C2 domain (Calcium/lipid-binding domain, CaLB)"/>
    <property type="match status" value="1"/>
</dbReference>
<dbReference type="SMART" id="SM00133">
    <property type="entry name" value="S_TK_X"/>
    <property type="match status" value="1"/>
</dbReference>
<evidence type="ECO:0000256" key="8">
    <source>
        <dbReference type="ARBA" id="ARBA00022679"/>
    </source>
</evidence>
<evidence type="ECO:0000313" key="23">
    <source>
        <dbReference type="EMBL" id="CAA73558.1"/>
    </source>
</evidence>
<evidence type="ECO:0000256" key="16">
    <source>
        <dbReference type="ARBA" id="ARBA00047470"/>
    </source>
</evidence>
<dbReference type="InterPro" id="IPR036274">
    <property type="entry name" value="HR1_rpt_sf"/>
</dbReference>
<accession>O62570</accession>
<dbReference type="InterPro" id="IPR017892">
    <property type="entry name" value="Pkinase_C"/>
</dbReference>
<dbReference type="CDD" id="cd11625">
    <property type="entry name" value="HR1_PKN_3"/>
    <property type="match status" value="1"/>
</dbReference>
<dbReference type="InterPro" id="IPR035892">
    <property type="entry name" value="C2_domain_sf"/>
</dbReference>
<evidence type="ECO:0000256" key="6">
    <source>
        <dbReference type="ARBA" id="ARBA00022527"/>
    </source>
</evidence>
<comment type="catalytic activity">
    <reaction evidence="16">
        <text>L-seryl-[protein] + ATP = O-phospho-L-seryl-[protein] + ADP + H(+)</text>
        <dbReference type="Rhea" id="RHEA:17989"/>
        <dbReference type="Rhea" id="RHEA-COMP:9863"/>
        <dbReference type="Rhea" id="RHEA-COMP:11604"/>
        <dbReference type="ChEBI" id="CHEBI:15378"/>
        <dbReference type="ChEBI" id="CHEBI:29999"/>
        <dbReference type="ChEBI" id="CHEBI:30616"/>
        <dbReference type="ChEBI" id="CHEBI:83421"/>
        <dbReference type="ChEBI" id="CHEBI:456216"/>
        <dbReference type="EC" id="2.7.11.13"/>
    </reaction>
</comment>
<evidence type="ECO:0000256" key="5">
    <source>
        <dbReference type="ARBA" id="ARBA00022490"/>
    </source>
</evidence>
<dbReference type="Gene3D" id="1.10.510.10">
    <property type="entry name" value="Transferase(Phosphotransferase) domain 1"/>
    <property type="match status" value="1"/>
</dbReference>
<evidence type="ECO:0000256" key="2">
    <source>
        <dbReference type="ARBA" id="ARBA00004496"/>
    </source>
</evidence>
<evidence type="ECO:0000256" key="7">
    <source>
        <dbReference type="ARBA" id="ARBA00022553"/>
    </source>
</evidence>
<dbReference type="SMART" id="SM00742">
    <property type="entry name" value="Hr1"/>
    <property type="match status" value="3"/>
</dbReference>
<feature type="compositionally biased region" description="Pro residues" evidence="19">
    <location>
        <begin position="681"/>
        <end position="690"/>
    </location>
</feature>
<feature type="compositionally biased region" description="Pro residues" evidence="19">
    <location>
        <begin position="720"/>
        <end position="730"/>
    </location>
</feature>
<dbReference type="EMBL" id="Y13104">
    <property type="protein sequence ID" value="CAA73558.1"/>
    <property type="molecule type" value="mRNA"/>
</dbReference>
<dbReference type="PROSITE" id="PS00108">
    <property type="entry name" value="PROTEIN_KINASE_ST"/>
    <property type="match status" value="1"/>
</dbReference>
<dbReference type="InterPro" id="IPR000719">
    <property type="entry name" value="Prot_kinase_dom"/>
</dbReference>
<evidence type="ECO:0000256" key="1">
    <source>
        <dbReference type="ARBA" id="ARBA00004123"/>
    </source>
</evidence>
<feature type="binding site" evidence="18">
    <location>
        <position position="802"/>
    </location>
    <ligand>
        <name>ATP</name>
        <dbReference type="ChEBI" id="CHEBI:30616"/>
    </ligand>
</feature>
<feature type="compositionally biased region" description="Basic and acidic residues" evidence="19">
    <location>
        <begin position="335"/>
        <end position="344"/>
    </location>
</feature>
<dbReference type="GO" id="GO:0007165">
    <property type="term" value="P:signal transduction"/>
    <property type="evidence" value="ECO:0007669"/>
    <property type="project" value="InterPro"/>
</dbReference>
<dbReference type="GO" id="GO:0005634">
    <property type="term" value="C:nucleus"/>
    <property type="evidence" value="ECO:0007669"/>
    <property type="project" value="UniProtKB-SubCell"/>
</dbReference>
<dbReference type="CDD" id="cd05589">
    <property type="entry name" value="STKc_PKN"/>
    <property type="match status" value="1"/>
</dbReference>
<keyword evidence="10 18" id="KW-0547">Nucleotide-binding</keyword>
<dbReference type="SMART" id="SM00220">
    <property type="entry name" value="S_TKc"/>
    <property type="match status" value="1"/>
</dbReference>
<evidence type="ECO:0000256" key="14">
    <source>
        <dbReference type="ARBA" id="ARBA00023242"/>
    </source>
</evidence>
<sequence length="1102" mass="124286">MATEPAPINILDLETTKETIRLEIRKELKIKEGAEKVLKATVDRKSKSYVTTILKNCSDKLEHLHDELSALQAQVPDVDDVNLGDSPGSPPAHRKSAHIQNLENLERQLTIEQRVKSGAETMIKVYSGAKSRHDRKLLSDAQQMLNDSRTKVEVLRMNIMKMKAVMNAVEVEGAQQKAGAKGPLSQTPEARISLLRYRVDVETRLMQGARSIMKANPNDKKSWQSAQKSIDFSFQKLRLLKLSLEHRLEEFPQLAKAIKGQEQNGDSMPPMMPRPAQLTGTFYLKLLGVEGLLDFTTLRGLPESDLQPCTPPRSNSTSHVVKNTARNFMTLPTPSHREREREREAVEEDGGLGSSGSTNTWYRRGSKHGRSKQSASNLTKQHSLDHIADDCGFEVSASVCLDNKEVDQTKWGAANSSAWEKDIKFDLHQNREIEVCVRSREGDLTVLSGILYLRLEDYFDTNGATYCLPLEPQGILLVEVTYEFPKTERRQPKLKRGKRIFRRGKVLRHTELNTDIVTWARLLNRSAPSTHTDPHISSPMVISTQDKSSKQESPPHSPHTSGGSTPKSPITPTSPPYFDHSGRKRSLQENGGDLPPPIPMSEEDLIVGAPHSATEPIIPPPREFLGGSVSSTDEHRVDDNIGPPPKFIMESWSAVSPTHRHTSPQHQKPRDTGREYNTVISPPPTRPSVPAPTRSPAHQVFPPPPNPSFPTPLSPSRVAPLPPISQPPPAHTKVNRRSIEQSQMQPMYGNTNNVFPEAPPATVVPHLKGLDDYAYMAVLGRGHFGKVLMAEDKKTKELVAIKVLKKGDIVARDEVDSLMSEKRIFETVNSIRHPFLVNLHSCFQTEQHVCFVMEYACGGDLMMHIHQDIFKEPRACFYAACVVLGLQYLHEKGIVYRDLKLDNLLLDKDGYVKIADFGLCKEGMWHGTRTSTFCGTPEFLAPEVLTDVSYTRAVDWWGLGVLIYEMLVGESPFPGEDEEEVFDSIVNDDVRYPRFLSSEAISIMRKLLRRNPEKRLGASERDAMDIRKQPFFRHIDWDKLYHKDIQPPFKPVLRSRLDISNFDEEFTREDPILTPPKNRRSLRSKDQKQFRGFDYSADWTAI</sequence>
<evidence type="ECO:0000256" key="15">
    <source>
        <dbReference type="ARBA" id="ARBA00047272"/>
    </source>
</evidence>
<keyword evidence="8" id="KW-0808">Transferase</keyword>
<dbReference type="InterPro" id="IPR008271">
    <property type="entry name" value="Ser/Thr_kinase_AS"/>
</dbReference>
<dbReference type="PIR" id="T28666">
    <property type="entry name" value="T28666"/>
</dbReference>
<dbReference type="InterPro" id="IPR011072">
    <property type="entry name" value="HR1_rho-bd"/>
</dbReference>
<evidence type="ECO:0000256" key="12">
    <source>
        <dbReference type="ARBA" id="ARBA00022840"/>
    </source>
</evidence>
<dbReference type="AlphaFoldDB" id="O62570"/>
<protein>
    <recommendedName>
        <fullName evidence="4">protein kinase C</fullName>
        <ecNumber evidence="4">2.7.11.13</ecNumber>
    </recommendedName>
</protein>
<evidence type="ECO:0000256" key="18">
    <source>
        <dbReference type="PROSITE-ProRule" id="PRU10141"/>
    </source>
</evidence>
<dbReference type="FunFam" id="3.30.200.20:FF:000058">
    <property type="entry name" value="Putative serine/threonine-protein kinase N2"/>
    <property type="match status" value="1"/>
</dbReference>
<dbReference type="SUPFAM" id="SSF46585">
    <property type="entry name" value="HR1 repeat"/>
    <property type="match status" value="3"/>
</dbReference>
<feature type="compositionally biased region" description="Pro residues" evidence="19">
    <location>
        <begin position="701"/>
        <end position="713"/>
    </location>
</feature>
<feature type="domain" description="AGC-kinase C-terminal" evidence="21">
    <location>
        <begin position="1033"/>
        <end position="1102"/>
    </location>
</feature>
<evidence type="ECO:0000256" key="19">
    <source>
        <dbReference type="SAM" id="MobiDB-lite"/>
    </source>
</evidence>
<feature type="domain" description="Protein kinase" evidence="20">
    <location>
        <begin position="773"/>
        <end position="1032"/>
    </location>
</feature>
<dbReference type="InterPro" id="IPR011009">
    <property type="entry name" value="Kinase-like_dom_sf"/>
</dbReference>
<keyword evidence="14" id="KW-0539">Nucleus</keyword>
<evidence type="ECO:0000256" key="9">
    <source>
        <dbReference type="ARBA" id="ARBA00022737"/>
    </source>
</evidence>
<dbReference type="SUPFAM" id="SSF56112">
    <property type="entry name" value="Protein kinase-like (PK-like)"/>
    <property type="match status" value="1"/>
</dbReference>
<dbReference type="PROSITE" id="PS00107">
    <property type="entry name" value="PROTEIN_KINASE_ATP"/>
    <property type="match status" value="1"/>
</dbReference>
<evidence type="ECO:0000256" key="13">
    <source>
        <dbReference type="ARBA" id="ARBA00023054"/>
    </source>
</evidence>
<organism evidence="23">
    <name type="scientific">Suberites domuncula</name>
    <name type="common">Sponge</name>
    <dbReference type="NCBI Taxonomy" id="55567"/>
    <lineage>
        <taxon>Eukaryota</taxon>
        <taxon>Metazoa</taxon>
        <taxon>Porifera</taxon>
        <taxon>Demospongiae</taxon>
        <taxon>Heteroscleromorpha</taxon>
        <taxon>Suberitida</taxon>
        <taxon>Suberitidae</taxon>
        <taxon>Suberites</taxon>
    </lineage>
</organism>
<comment type="catalytic activity">
    <reaction evidence="15">
        <text>L-threonyl-[protein] + ATP = O-phospho-L-threonyl-[protein] + ADP + H(+)</text>
        <dbReference type="Rhea" id="RHEA:46608"/>
        <dbReference type="Rhea" id="RHEA-COMP:11060"/>
        <dbReference type="Rhea" id="RHEA-COMP:11605"/>
        <dbReference type="ChEBI" id="CHEBI:15378"/>
        <dbReference type="ChEBI" id="CHEBI:30013"/>
        <dbReference type="ChEBI" id="CHEBI:30616"/>
        <dbReference type="ChEBI" id="CHEBI:61977"/>
        <dbReference type="ChEBI" id="CHEBI:456216"/>
        <dbReference type="EC" id="2.7.11.13"/>
    </reaction>
</comment>
<keyword evidence="6" id="KW-0723">Serine/threonine-protein kinase</keyword>
<comment type="similarity">
    <text evidence="3">Belongs to the protein kinase superfamily. AGC Ser/Thr protein kinase family. PKC subfamily.</text>
</comment>
<proteinExistence type="evidence at transcript level"/>
<keyword evidence="12 18" id="KW-0067">ATP-binding</keyword>
<evidence type="ECO:0000256" key="3">
    <source>
        <dbReference type="ARBA" id="ARBA00005490"/>
    </source>
</evidence>
<comment type="subcellular location">
    <subcellularLocation>
        <location evidence="2">Cytoplasm</location>
    </subcellularLocation>
    <subcellularLocation>
        <location evidence="1">Nucleus</location>
    </subcellularLocation>
</comment>
<evidence type="ECO:0000259" key="22">
    <source>
        <dbReference type="PROSITE" id="PS51860"/>
    </source>
</evidence>
<dbReference type="EC" id="2.7.11.13" evidence="4"/>
<keyword evidence="5" id="KW-0963">Cytoplasm</keyword>
<dbReference type="InterPro" id="IPR017441">
    <property type="entry name" value="Protein_kinase_ATP_BS"/>
</dbReference>
<evidence type="ECO:0000256" key="11">
    <source>
        <dbReference type="ARBA" id="ARBA00022777"/>
    </source>
</evidence>
<keyword evidence="11 23" id="KW-0418">Kinase</keyword>
<dbReference type="PANTHER" id="PTHR24351">
    <property type="entry name" value="RIBOSOMAL PROTEIN S6 KINASE"/>
    <property type="match status" value="1"/>
</dbReference>
<dbReference type="Pfam" id="PF02185">
    <property type="entry name" value="HR1"/>
    <property type="match status" value="2"/>
</dbReference>
<keyword evidence="9" id="KW-0677">Repeat</keyword>
<reference evidence="23" key="2">
    <citation type="submission" date="1997-04" db="EMBL/GenBank/DDBJ databases">
        <authorList>
            <person name="Mueller W.E.G."/>
        </authorList>
    </citation>
    <scope>NUCLEOTIDE SEQUENCE</scope>
</reference>
<evidence type="ECO:0000256" key="4">
    <source>
        <dbReference type="ARBA" id="ARBA00012429"/>
    </source>
</evidence>
<dbReference type="FunFam" id="1.10.510.10:FF:000038">
    <property type="entry name" value="serine/threonine-protein kinase N2 isoform X1"/>
    <property type="match status" value="1"/>
</dbReference>
<evidence type="ECO:0000256" key="10">
    <source>
        <dbReference type="ARBA" id="ARBA00022741"/>
    </source>
</evidence>
<dbReference type="CDD" id="cd11623">
    <property type="entry name" value="HR1_PKN_2"/>
    <property type="match status" value="1"/>
</dbReference>
<evidence type="ECO:0000256" key="17">
    <source>
        <dbReference type="PROSITE-ProRule" id="PRU01207"/>
    </source>
</evidence>
<dbReference type="CDD" id="cd11622">
    <property type="entry name" value="HR1_PKN_1"/>
    <property type="match status" value="1"/>
</dbReference>
<dbReference type="InterPro" id="IPR000961">
    <property type="entry name" value="AGC-kinase_C"/>
</dbReference>
<feature type="domain" description="REM-1" evidence="22">
    <location>
        <begin position="86"/>
        <end position="168"/>
    </location>
</feature>
<dbReference type="GO" id="GO:0005737">
    <property type="term" value="C:cytoplasm"/>
    <property type="evidence" value="ECO:0007669"/>
    <property type="project" value="UniProtKB-SubCell"/>
</dbReference>
<name>O62570_SUBDO</name>
<dbReference type="InterPro" id="IPR037313">
    <property type="entry name" value="PKN_HR1_1"/>
</dbReference>
<dbReference type="PROSITE" id="PS51860">
    <property type="entry name" value="REM_1"/>
    <property type="match status" value="2"/>
</dbReference>
<feature type="compositionally biased region" description="Polar residues" evidence="19">
    <location>
        <begin position="312"/>
        <end position="333"/>
    </location>
</feature>
<feature type="region of interest" description="Disordered" evidence="19">
    <location>
        <begin position="304"/>
        <end position="379"/>
    </location>
</feature>
<evidence type="ECO:0000259" key="21">
    <source>
        <dbReference type="PROSITE" id="PS51285"/>
    </source>
</evidence>
<feature type="region of interest" description="Disordered" evidence="19">
    <location>
        <begin position="528"/>
        <end position="736"/>
    </location>
</feature>
<keyword evidence="7" id="KW-0597">Phosphoprotein</keyword>
<dbReference type="Gene3D" id="1.10.287.160">
    <property type="entry name" value="HR1 repeat"/>
    <property type="match status" value="3"/>
</dbReference>
<dbReference type="PROSITE" id="PS50011">
    <property type="entry name" value="PROTEIN_KINASE_DOM"/>
    <property type="match status" value="1"/>
</dbReference>
<feature type="compositionally biased region" description="Low complexity" evidence="19">
    <location>
        <begin position="558"/>
        <end position="571"/>
    </location>
</feature>
<dbReference type="Pfam" id="PF00069">
    <property type="entry name" value="Pkinase"/>
    <property type="match status" value="1"/>
</dbReference>
<dbReference type="Pfam" id="PF00433">
    <property type="entry name" value="Pkinase_C"/>
    <property type="match status" value="1"/>
</dbReference>
<dbReference type="GO" id="GO:0004697">
    <property type="term" value="F:diacylglycerol-dependent serine/threonine kinase activity"/>
    <property type="evidence" value="ECO:0007669"/>
    <property type="project" value="UniProtKB-EC"/>
</dbReference>
<reference evidence="23" key="1">
    <citation type="journal article" date="1996" name="J. Mol. Evol.">
        <title>Molecular evolution of the metazoan protein kinase C multigene family.</title>
        <authorList>
            <person name="Kruse M."/>
            <person name="Gamulin V."/>
            <person name="Cetkovic H."/>
            <person name="Pancer Z."/>
            <person name="Mueller I.M."/>
            <person name="Mueller W.E.G."/>
        </authorList>
    </citation>
    <scope>NUCLEOTIDE SEQUENCE</scope>
</reference>
<feature type="domain" description="REM-1" evidence="22">
    <location>
        <begin position="3"/>
        <end position="77"/>
    </location>
</feature>
<dbReference type="Gene3D" id="3.30.200.20">
    <property type="entry name" value="Phosphorylase Kinase, domain 1"/>
    <property type="match status" value="1"/>
</dbReference>
<keyword evidence="13 17" id="KW-0175">Coiled coil</keyword>
<dbReference type="GO" id="GO:0005524">
    <property type="term" value="F:ATP binding"/>
    <property type="evidence" value="ECO:0007669"/>
    <property type="project" value="UniProtKB-UniRule"/>
</dbReference>